<dbReference type="InterPro" id="IPR012337">
    <property type="entry name" value="RNaseH-like_sf"/>
</dbReference>
<dbReference type="Proteomes" id="UP001151760">
    <property type="component" value="Unassembled WGS sequence"/>
</dbReference>
<comment type="caution">
    <text evidence="5">The sequence shown here is derived from an EMBL/GenBank/DDBJ whole genome shotgun (WGS) entry which is preliminary data.</text>
</comment>
<dbReference type="InterPro" id="IPR025724">
    <property type="entry name" value="GAG-pre-integrase_dom"/>
</dbReference>
<feature type="domain" description="Retrovirus-related Pol polyprotein from transposon TNT 1-94-like beta-barrel" evidence="4">
    <location>
        <begin position="665"/>
        <end position="735"/>
    </location>
</feature>
<feature type="compositionally biased region" description="Basic and acidic residues" evidence="2">
    <location>
        <begin position="1484"/>
        <end position="1495"/>
    </location>
</feature>
<dbReference type="Pfam" id="PF13976">
    <property type="entry name" value="gag_pre-integrs"/>
    <property type="match status" value="1"/>
</dbReference>
<keyword evidence="1" id="KW-0378">Hydrolase</keyword>
<dbReference type="PANTHER" id="PTHR42648:SF18">
    <property type="entry name" value="RETROTRANSPOSON, UNCLASSIFIED-LIKE PROTEIN"/>
    <property type="match status" value="1"/>
</dbReference>
<feature type="region of interest" description="Disordered" evidence="2">
    <location>
        <begin position="1470"/>
        <end position="1523"/>
    </location>
</feature>
<reference evidence="5" key="2">
    <citation type="submission" date="2022-01" db="EMBL/GenBank/DDBJ databases">
        <authorList>
            <person name="Yamashiro T."/>
            <person name="Shiraishi A."/>
            <person name="Satake H."/>
            <person name="Nakayama K."/>
        </authorList>
    </citation>
    <scope>NUCLEOTIDE SEQUENCE</scope>
</reference>
<feature type="compositionally biased region" description="Basic and acidic residues" evidence="2">
    <location>
        <begin position="549"/>
        <end position="566"/>
    </location>
</feature>
<dbReference type="InterPro" id="IPR039537">
    <property type="entry name" value="Retrotran_Ty1/copia-like"/>
</dbReference>
<evidence type="ECO:0000313" key="6">
    <source>
        <dbReference type="Proteomes" id="UP001151760"/>
    </source>
</evidence>
<evidence type="ECO:0000313" key="5">
    <source>
        <dbReference type="EMBL" id="GJT20449.1"/>
    </source>
</evidence>
<gene>
    <name evidence="5" type="ORF">Tco_0890386</name>
</gene>
<sequence>MFMANLSSADPIYDEAGPSYDSNILSEVQDHDNYLDTVGVYHAAHEMQNDVQQNYVVDSNVEYTSDSNIIPYEQYVKNNAEHVVQSNVSSVRNDALMMIINDMHKQAAQFKTNHAPAVVHDSEDTLELAEITRKEMLEKMKIPLLVKNKIKIAPPDYSKENYIATFTPQRQLSAEQIFLSFILKPISKMTVYPPNTPAKLVPMVLPTKTEVEQHAVDKKCVEIERKNLLIENENLIVDCLYNELLYSIKNSVNTVSRFSKMHDAYTVEQARNVELEVEISKLKHKLQKDNHSEMIKHFSKLEVDHLNLQMKYQHLKERFGNKKSQTSQDAPEFDSFFEINKMKEQLQGKDNTIRKLKVQISHTNERQQNVRFRVENEKVKQHYKELYDYIKITCAKTIEKTSSLLTENEKLKAQLKGKIECVTMNIVKPKVLALGMYAIDVEPIPPHNRNNREVHLDYLKHSKESVEILREIVEEARIEKPLDNAPGNSCFYTKRSQELLEYVIGTCSKEFCKRDKKKGVNSSTEASGSKPRRNTKNNRMLPAKSNNKKKVEDHPRNNKSKLKQENRVNSSISHKRTWKPTRKKFTLGEQRPLTRLTKSKVVPLQQPQHVSTSEIIITERFSNITQKPLARYKCRNKKEKVSTGIPTTAETQTINAPVVQIVLLYLDSGCSKHMTGNRSRINNFVKKFIGTVRFRNDHFGAIMGYGDYMISNSVISKVYYVEGLGHNLFSVGKYCDSDLEVAFRKDSCYVKDVDGVELLKGNRGSNLYTISVEDMMKSSLICLLLKASKNKSWLWHHWLNHLNFDTINDLARKDLVRGLPRLKFEKDHLCSACQLGKRKKYTHKPKSENTIMEVLHTLHMDLCGPIRVQSINGKRYILVIVDDYSRFAWVKFLRSNDKTPEFVIKILKQIPVGLNRTNGIVERWNRTLVEAAQTMLIFSKALMFLWAEVVATHMAPVHINSGPEPILMTPGQISSGLIPNPVPAAPYVPPTNKDLEILFQLMFDEYFEPPSIERHVPPAHAVQVLVVSAAVCCETAILDSDLPLEILLSGLPSGLSIEYHSGLFKPLRSSLSKPLRSGLSKLLHGGLARLPIGKRNLLMDLQKMQKNPIFRISVDILQNTNFFRAFTASTDVPSIYIQQFWNTLGKDFKTSALGITPKDSAYPFVPPLVGDLVIDFVNNLGYPEELQFVSKTCVNSLYQLWRTILSMINQYLTGKTSGGDRPRHPVLQMLWGVVTRTNVPTKKPKSHVIPYCRFTKLIIYYLGSRHNIHIRHQSPVHITTDDYPLGNLKFVSKGRVDEVFGMPIPKDLISEEVEKKKKAIKASKSTHPAPAKQPKPMKNKTSKPTPSKKIHKGKSLESLQAPIGGVVVRELNPGFIRKLPEVEGKGKGIVIDEQATQSLLDLHKLKKQSIKDQYIFQRRTPVTQDASTGPSAQPRDDISAKVVHDTSSPADSTNDVDIVTDMGQSNKERTVELDEGQAGSDPGKTPDSRPPPEREYIEEDQAGSDPGQSHVAQDGRNPKPMHEDFIATVYPKVHESLKLTIEE</sequence>
<reference evidence="5" key="1">
    <citation type="journal article" date="2022" name="Int. J. Mol. Sci.">
        <title>Draft Genome of Tanacetum Coccineum: Genomic Comparison of Closely Related Tanacetum-Family Plants.</title>
        <authorList>
            <person name="Yamashiro T."/>
            <person name="Shiraishi A."/>
            <person name="Nakayama K."/>
            <person name="Satake H."/>
        </authorList>
    </citation>
    <scope>NUCLEOTIDE SEQUENCE</scope>
</reference>
<organism evidence="5 6">
    <name type="scientific">Tanacetum coccineum</name>
    <dbReference type="NCBI Taxonomy" id="301880"/>
    <lineage>
        <taxon>Eukaryota</taxon>
        <taxon>Viridiplantae</taxon>
        <taxon>Streptophyta</taxon>
        <taxon>Embryophyta</taxon>
        <taxon>Tracheophyta</taxon>
        <taxon>Spermatophyta</taxon>
        <taxon>Magnoliopsida</taxon>
        <taxon>eudicotyledons</taxon>
        <taxon>Gunneridae</taxon>
        <taxon>Pentapetalae</taxon>
        <taxon>asterids</taxon>
        <taxon>campanulids</taxon>
        <taxon>Asterales</taxon>
        <taxon>Asteraceae</taxon>
        <taxon>Asteroideae</taxon>
        <taxon>Anthemideae</taxon>
        <taxon>Anthemidinae</taxon>
        <taxon>Tanacetum</taxon>
    </lineage>
</organism>
<dbReference type="Gene3D" id="3.30.420.10">
    <property type="entry name" value="Ribonuclease H-like superfamily/Ribonuclease H"/>
    <property type="match status" value="1"/>
</dbReference>
<feature type="region of interest" description="Disordered" evidence="2">
    <location>
        <begin position="515"/>
        <end position="579"/>
    </location>
</feature>
<dbReference type="PANTHER" id="PTHR42648">
    <property type="entry name" value="TRANSPOSASE, PUTATIVE-RELATED"/>
    <property type="match status" value="1"/>
</dbReference>
<proteinExistence type="predicted"/>
<evidence type="ECO:0000259" key="3">
    <source>
        <dbReference type="Pfam" id="PF13976"/>
    </source>
</evidence>
<dbReference type="SUPFAM" id="SSF53098">
    <property type="entry name" value="Ribonuclease H-like"/>
    <property type="match status" value="1"/>
</dbReference>
<evidence type="ECO:0000256" key="1">
    <source>
        <dbReference type="ARBA" id="ARBA00022670"/>
    </source>
</evidence>
<accession>A0ABQ5C1R2</accession>
<feature type="region of interest" description="Disordered" evidence="2">
    <location>
        <begin position="1318"/>
        <end position="1356"/>
    </location>
</feature>
<protein>
    <submittedName>
        <fullName evidence="5">Retrovirus-related pol polyprotein from transposon TNT 1-94</fullName>
    </submittedName>
</protein>
<name>A0ABQ5C1R2_9ASTR</name>
<dbReference type="InterPro" id="IPR036397">
    <property type="entry name" value="RNaseH_sf"/>
</dbReference>
<evidence type="ECO:0000259" key="4">
    <source>
        <dbReference type="Pfam" id="PF22936"/>
    </source>
</evidence>
<feature type="region of interest" description="Disordered" evidence="2">
    <location>
        <begin position="1421"/>
        <end position="1458"/>
    </location>
</feature>
<dbReference type="Pfam" id="PF22936">
    <property type="entry name" value="Pol_BBD"/>
    <property type="match status" value="1"/>
</dbReference>
<keyword evidence="6" id="KW-1185">Reference proteome</keyword>
<dbReference type="EMBL" id="BQNB010013804">
    <property type="protein sequence ID" value="GJT20449.1"/>
    <property type="molecule type" value="Genomic_DNA"/>
</dbReference>
<feature type="compositionally biased region" description="Polar residues" evidence="2">
    <location>
        <begin position="1421"/>
        <end position="1431"/>
    </location>
</feature>
<feature type="compositionally biased region" description="Basic and acidic residues" evidence="2">
    <location>
        <begin position="1434"/>
        <end position="1444"/>
    </location>
</feature>
<feature type="compositionally biased region" description="Polar residues" evidence="2">
    <location>
        <begin position="1445"/>
        <end position="1455"/>
    </location>
</feature>
<feature type="domain" description="GAG-pre-integrase" evidence="3">
    <location>
        <begin position="766"/>
        <end position="837"/>
    </location>
</feature>
<feature type="compositionally biased region" description="Basic residues" evidence="2">
    <location>
        <begin position="1335"/>
        <end position="1353"/>
    </location>
</feature>
<dbReference type="InterPro" id="IPR054722">
    <property type="entry name" value="PolX-like_BBD"/>
</dbReference>
<keyword evidence="1" id="KW-0645">Protease</keyword>
<evidence type="ECO:0000256" key="2">
    <source>
        <dbReference type="SAM" id="MobiDB-lite"/>
    </source>
</evidence>